<dbReference type="OrthoDB" id="406505at2759"/>
<dbReference type="InterPro" id="IPR051477">
    <property type="entry name" value="Expansin_CellWall"/>
</dbReference>
<dbReference type="InterPro" id="IPR036908">
    <property type="entry name" value="RlpA-like_sf"/>
</dbReference>
<feature type="chain" id="PRO_5040854792" description="RlpA-like protein double-psi beta-barrel domain-containing protein" evidence="2">
    <location>
        <begin position="19"/>
        <end position="171"/>
    </location>
</feature>
<evidence type="ECO:0000256" key="2">
    <source>
        <dbReference type="SAM" id="SignalP"/>
    </source>
</evidence>
<gene>
    <name evidence="3" type="ORF">N0V89_003577</name>
</gene>
<evidence type="ECO:0008006" key="5">
    <source>
        <dbReference type="Google" id="ProtNLM"/>
    </source>
</evidence>
<sequence>MHFILLTLLSLLTLFVTATPVPQHGNPPSLTNSSPLLQSGHSPLPAEAGILGETHTNIRFSAVDNYPFTRIKNNFGACAYAGPDSRFLENDPGSWMVSLDANVPNWGSYCGKKVRLTNPDGRTATAVIVDKCPGCSVGGAFSLDLFHAPWSKVGGRTSADNVYGAKWEIIG</sequence>
<organism evidence="3 4">
    <name type="scientific">Didymosphaeria variabile</name>
    <dbReference type="NCBI Taxonomy" id="1932322"/>
    <lineage>
        <taxon>Eukaryota</taxon>
        <taxon>Fungi</taxon>
        <taxon>Dikarya</taxon>
        <taxon>Ascomycota</taxon>
        <taxon>Pezizomycotina</taxon>
        <taxon>Dothideomycetes</taxon>
        <taxon>Pleosporomycetidae</taxon>
        <taxon>Pleosporales</taxon>
        <taxon>Massarineae</taxon>
        <taxon>Didymosphaeriaceae</taxon>
        <taxon>Didymosphaeria</taxon>
    </lineage>
</organism>
<dbReference type="Proteomes" id="UP001140513">
    <property type="component" value="Unassembled WGS sequence"/>
</dbReference>
<dbReference type="CDD" id="cd22191">
    <property type="entry name" value="DPBB_RlpA_EXP_N-like"/>
    <property type="match status" value="1"/>
</dbReference>
<dbReference type="Gene3D" id="2.40.40.10">
    <property type="entry name" value="RlpA-like domain"/>
    <property type="match status" value="1"/>
</dbReference>
<evidence type="ECO:0000313" key="4">
    <source>
        <dbReference type="Proteomes" id="UP001140513"/>
    </source>
</evidence>
<reference evidence="3" key="1">
    <citation type="submission" date="2022-10" db="EMBL/GenBank/DDBJ databases">
        <title>Tapping the CABI collections for fungal endophytes: first genome assemblies for Collariella, Neodidymelliopsis, Ascochyta clinopodiicola, Didymella pomorum, Didymosphaeria variabile, Neocosmospora piperis and Neocucurbitaria cava.</title>
        <authorList>
            <person name="Hill R."/>
        </authorList>
    </citation>
    <scope>NUCLEOTIDE SEQUENCE</scope>
    <source>
        <strain evidence="3">IMI 356815</strain>
    </source>
</reference>
<evidence type="ECO:0000313" key="3">
    <source>
        <dbReference type="EMBL" id="KAJ4355559.1"/>
    </source>
</evidence>
<feature type="signal peptide" evidence="2">
    <location>
        <begin position="1"/>
        <end position="18"/>
    </location>
</feature>
<accession>A0A9W8XNN5</accession>
<dbReference type="RefSeq" id="XP_056072685.1">
    <property type="nucleotide sequence ID" value="XM_056212377.1"/>
</dbReference>
<dbReference type="SUPFAM" id="SSF50685">
    <property type="entry name" value="Barwin-like endoglucanases"/>
    <property type="match status" value="1"/>
</dbReference>
<evidence type="ECO:0000256" key="1">
    <source>
        <dbReference type="ARBA" id="ARBA00022729"/>
    </source>
</evidence>
<dbReference type="EMBL" id="JAPEUX010000003">
    <property type="protein sequence ID" value="KAJ4355559.1"/>
    <property type="molecule type" value="Genomic_DNA"/>
</dbReference>
<dbReference type="AlphaFoldDB" id="A0A9W8XNN5"/>
<comment type="caution">
    <text evidence="3">The sequence shown here is derived from an EMBL/GenBank/DDBJ whole genome shotgun (WGS) entry which is preliminary data.</text>
</comment>
<protein>
    <recommendedName>
        <fullName evidence="5">RlpA-like protein double-psi beta-barrel domain-containing protein</fullName>
    </recommendedName>
</protein>
<keyword evidence="4" id="KW-1185">Reference proteome</keyword>
<dbReference type="GeneID" id="80907107"/>
<dbReference type="PANTHER" id="PTHR31836">
    <property type="match status" value="1"/>
</dbReference>
<proteinExistence type="predicted"/>
<keyword evidence="1 2" id="KW-0732">Signal</keyword>
<name>A0A9W8XNN5_9PLEO</name>
<dbReference type="PANTHER" id="PTHR31836:SF28">
    <property type="entry name" value="SRCR DOMAIN-CONTAINING PROTEIN-RELATED"/>
    <property type="match status" value="1"/>
</dbReference>